<dbReference type="InterPro" id="IPR029056">
    <property type="entry name" value="Ribokinase-like"/>
</dbReference>
<dbReference type="Gene3D" id="3.40.1190.20">
    <property type="match status" value="1"/>
</dbReference>
<dbReference type="SUPFAM" id="SSF64153">
    <property type="entry name" value="YjeF N-terminal domain-like"/>
    <property type="match status" value="1"/>
</dbReference>
<protein>
    <recommendedName>
        <fullName evidence="19">Bifunctional NAD(P)H-hydrate repair enzyme</fullName>
    </recommendedName>
    <alternativeName>
        <fullName evidence="19">Nicotinamide nucleotide repair protein</fullName>
    </alternativeName>
    <domain>
        <recommendedName>
            <fullName evidence="19">ADP-dependent (S)-NAD(P)H-hydrate dehydratase</fullName>
            <ecNumber evidence="19">4.2.1.136</ecNumber>
        </recommendedName>
        <alternativeName>
            <fullName evidence="19">ADP-dependent NAD(P)HX dehydratase</fullName>
        </alternativeName>
    </domain>
    <domain>
        <recommendedName>
            <fullName evidence="19">NAD(P)H-hydrate epimerase</fullName>
            <ecNumber evidence="19">5.1.99.6</ecNumber>
        </recommendedName>
    </domain>
</protein>
<dbReference type="EC" id="5.1.99.6" evidence="19"/>
<evidence type="ECO:0000256" key="10">
    <source>
        <dbReference type="ARBA" id="ARBA00023027"/>
    </source>
</evidence>
<dbReference type="GO" id="GO:0005524">
    <property type="term" value="F:ATP binding"/>
    <property type="evidence" value="ECO:0007669"/>
    <property type="project" value="UniProtKB-UniRule"/>
</dbReference>
<feature type="binding site" evidence="18">
    <location>
        <begin position="130"/>
        <end position="136"/>
    </location>
    <ligand>
        <name>(6S)-NADPHX</name>
        <dbReference type="ChEBI" id="CHEBI:64076"/>
    </ligand>
</feature>
<dbReference type="InterPro" id="IPR004443">
    <property type="entry name" value="YjeF_N_dom"/>
</dbReference>
<dbReference type="PANTHER" id="PTHR12592:SF0">
    <property type="entry name" value="ATP-DEPENDENT (S)-NAD(P)H-HYDRATE DEHYDRATASE"/>
    <property type="match status" value="1"/>
</dbReference>
<keyword evidence="8 17" id="KW-0521">NADP</keyword>
<keyword evidence="13" id="KW-0511">Multifunctional enzyme</keyword>
<accession>A0A8J2ZFV0</accession>
<dbReference type="GO" id="GO:0052855">
    <property type="term" value="F:ADP-dependent NAD(P)H-hydrate dehydratase activity"/>
    <property type="evidence" value="ECO:0007669"/>
    <property type="project" value="UniProtKB-UniRule"/>
</dbReference>
<comment type="function">
    <text evidence="14 19">Bifunctional enzyme that catalyzes the epimerization of the S- and R-forms of NAD(P)HX and the dehydration of the S-form of NAD(P)HX at the expense of ADP, which is converted to AMP. This allows the repair of both epimers of NAD(P)HX, a damaged form of NAD(P)H that is a result of enzymatic or heat-dependent hydration.</text>
</comment>
<dbReference type="Proteomes" id="UP000617145">
    <property type="component" value="Unassembled WGS sequence"/>
</dbReference>
<comment type="function">
    <text evidence="17">Catalyzes the dehydration of the S-form of NAD(P)HX at the expense of ADP, which is converted to AMP. Together with NAD(P)HX epimerase, which catalyzes the epimerization of the S- and R-forms, the enzyme allows the repair of both epimers of NAD(P)HX, a damaged form of NAD(P)H that is a result of enzymatic or heat-dependent hydration.</text>
</comment>
<dbReference type="InterPro" id="IPR000631">
    <property type="entry name" value="CARKD"/>
</dbReference>
<dbReference type="GO" id="GO:0052856">
    <property type="term" value="F:NAD(P)HX epimerase activity"/>
    <property type="evidence" value="ECO:0007669"/>
    <property type="project" value="UniProtKB-UniRule"/>
</dbReference>
<feature type="binding site" evidence="18">
    <location>
        <position position="126"/>
    </location>
    <ligand>
        <name>K(+)</name>
        <dbReference type="ChEBI" id="CHEBI:29103"/>
    </ligand>
</feature>
<comment type="similarity">
    <text evidence="17">Belongs to the NnrD/CARKD family.</text>
</comment>
<evidence type="ECO:0000256" key="13">
    <source>
        <dbReference type="ARBA" id="ARBA00023268"/>
    </source>
</evidence>
<feature type="binding site" evidence="17">
    <location>
        <begin position="438"/>
        <end position="442"/>
    </location>
    <ligand>
        <name>AMP</name>
        <dbReference type="ChEBI" id="CHEBI:456215"/>
    </ligand>
</feature>
<dbReference type="HAMAP" id="MF_01965">
    <property type="entry name" value="NADHX_dehydratase"/>
    <property type="match status" value="1"/>
</dbReference>
<dbReference type="InterPro" id="IPR036652">
    <property type="entry name" value="YjeF_N_dom_sf"/>
</dbReference>
<feature type="binding site" evidence="17">
    <location>
        <position position="472"/>
    </location>
    <ligand>
        <name>(6S)-NADPHX</name>
        <dbReference type="ChEBI" id="CHEBI:64076"/>
    </ligand>
</feature>
<evidence type="ECO:0000256" key="3">
    <source>
        <dbReference type="ARBA" id="ARBA00006001"/>
    </source>
</evidence>
<evidence type="ECO:0000256" key="5">
    <source>
        <dbReference type="ARBA" id="ARBA00022723"/>
    </source>
</evidence>
<feature type="domain" description="YjeF C-terminal" evidence="20">
    <location>
        <begin position="252"/>
        <end position="530"/>
    </location>
</feature>
<dbReference type="RefSeq" id="WP_188787833.1">
    <property type="nucleotide sequence ID" value="NZ_BMJV01000001.1"/>
</dbReference>
<evidence type="ECO:0000313" key="23">
    <source>
        <dbReference type="Proteomes" id="UP000617145"/>
    </source>
</evidence>
<dbReference type="SUPFAM" id="SSF53613">
    <property type="entry name" value="Ribokinase-like"/>
    <property type="match status" value="1"/>
</dbReference>
<evidence type="ECO:0000256" key="12">
    <source>
        <dbReference type="ARBA" id="ARBA00023239"/>
    </source>
</evidence>
<comment type="subunit">
    <text evidence="17">Homotetramer.</text>
</comment>
<comment type="caution">
    <text evidence="18">Lacks conserved residue(s) required for the propagation of feature annotation.</text>
</comment>
<feature type="binding site" evidence="17">
    <location>
        <position position="350"/>
    </location>
    <ligand>
        <name>(6S)-NADPHX</name>
        <dbReference type="ChEBI" id="CHEBI:64076"/>
    </ligand>
</feature>
<dbReference type="GO" id="GO:0046496">
    <property type="term" value="P:nicotinamide nucleotide metabolic process"/>
    <property type="evidence" value="ECO:0007669"/>
    <property type="project" value="UniProtKB-UniRule"/>
</dbReference>
<keyword evidence="5 18" id="KW-0479">Metal-binding</keyword>
<organism evidence="22 23">
    <name type="scientific">Salipiger pallidus</name>
    <dbReference type="NCBI Taxonomy" id="1775170"/>
    <lineage>
        <taxon>Bacteria</taxon>
        <taxon>Pseudomonadati</taxon>
        <taxon>Pseudomonadota</taxon>
        <taxon>Alphaproteobacteria</taxon>
        <taxon>Rhodobacterales</taxon>
        <taxon>Roseobacteraceae</taxon>
        <taxon>Salipiger</taxon>
    </lineage>
</organism>
<comment type="caution">
    <text evidence="22">The sequence shown here is derived from an EMBL/GenBank/DDBJ whole genome shotgun (WGS) entry which is preliminary data.</text>
</comment>
<evidence type="ECO:0000256" key="11">
    <source>
        <dbReference type="ARBA" id="ARBA00023235"/>
    </source>
</evidence>
<dbReference type="NCBIfam" id="TIGR00196">
    <property type="entry name" value="yjeF_cterm"/>
    <property type="match status" value="1"/>
</dbReference>
<sequence length="532" mass="55807">MSELLTVAQMREAEALAMREKRASGRELMERAGAGVVEAICGHWPDLVPGAPHAVVLCGPGNNGGDGFVVARLLAQRGWQVEVFFMGDAERLSADARAMHDEWSALGPVKHIDDTGTGERPDLLVDAVFGIGLSRPIPAEVPAAVAAVRSRRGGGALKLVAVDCPSGFDVDRGQYLAGPVTSAEDLGEWMTPDLCVTFHRPKPGHMLSEGAGAVLKVVDIGIGTPFSTDPAALVATPKAPDALRLISPDTQGTGGWYNHVTGLRAARHKYERGHVLVLAGGVGQGGAARMAARAALRVGAGLVSIGVPQAAIAEHAAQLNAIMLRVVIEGHDLRHMLEDERLRCIVLGPGLGMRRAAMLVPAALSVRRACVLDADALTAFADHPARLFEMLHDRAILTPHDGEFRRLFPDITQAMPETGRIEAARAAAARAGCTVLLKGAATVIARPDGCASIHSALRERAVPWLGTAGAGDVLAGLIAGLLATSEPEALDVLGAAELGTWLHVEAARTFGPGLIAEDLPEMLPQLFRRMGV</sequence>
<dbReference type="PROSITE" id="PS01050">
    <property type="entry name" value="YJEF_C_2"/>
    <property type="match status" value="1"/>
</dbReference>
<dbReference type="CDD" id="cd01171">
    <property type="entry name" value="YXKO-related"/>
    <property type="match status" value="1"/>
</dbReference>
<comment type="similarity">
    <text evidence="3 19">In the N-terminal section; belongs to the NnrE/AIBP family.</text>
</comment>
<dbReference type="PANTHER" id="PTHR12592">
    <property type="entry name" value="ATP-DEPENDENT (S)-NAD(P)H-HYDRATE DEHYDRATASE FAMILY MEMBER"/>
    <property type="match status" value="1"/>
</dbReference>
<feature type="domain" description="YjeF N-terminal" evidence="21">
    <location>
        <begin position="10"/>
        <end position="228"/>
    </location>
</feature>
<comment type="catalytic activity">
    <reaction evidence="15 17 19">
        <text>(6S)-NADHX + ADP = AMP + phosphate + NADH + H(+)</text>
        <dbReference type="Rhea" id="RHEA:32223"/>
        <dbReference type="ChEBI" id="CHEBI:15378"/>
        <dbReference type="ChEBI" id="CHEBI:43474"/>
        <dbReference type="ChEBI" id="CHEBI:57945"/>
        <dbReference type="ChEBI" id="CHEBI:64074"/>
        <dbReference type="ChEBI" id="CHEBI:456215"/>
        <dbReference type="ChEBI" id="CHEBI:456216"/>
        <dbReference type="EC" id="4.2.1.136"/>
    </reaction>
</comment>
<feature type="binding site" evidence="18">
    <location>
        <position position="63"/>
    </location>
    <ligand>
        <name>K(+)</name>
        <dbReference type="ChEBI" id="CHEBI:29103"/>
    </ligand>
</feature>
<dbReference type="Pfam" id="PF03853">
    <property type="entry name" value="YjeF_N"/>
    <property type="match status" value="1"/>
</dbReference>
<dbReference type="AlphaFoldDB" id="A0A8J2ZFV0"/>
<keyword evidence="10 17" id="KW-0520">NAD</keyword>
<evidence type="ECO:0000256" key="18">
    <source>
        <dbReference type="HAMAP-Rule" id="MF_01966"/>
    </source>
</evidence>
<evidence type="ECO:0000256" key="15">
    <source>
        <dbReference type="ARBA" id="ARBA00048238"/>
    </source>
</evidence>
<dbReference type="PROSITE" id="PS51383">
    <property type="entry name" value="YJEF_C_3"/>
    <property type="match status" value="1"/>
</dbReference>
<evidence type="ECO:0000256" key="7">
    <source>
        <dbReference type="ARBA" id="ARBA00022840"/>
    </source>
</evidence>
<name>A0A8J2ZFV0_9RHOB</name>
<dbReference type="GO" id="GO:0046872">
    <property type="term" value="F:metal ion binding"/>
    <property type="evidence" value="ECO:0007669"/>
    <property type="project" value="UniProtKB-UniRule"/>
</dbReference>
<evidence type="ECO:0000256" key="9">
    <source>
        <dbReference type="ARBA" id="ARBA00022958"/>
    </source>
</evidence>
<reference evidence="22" key="2">
    <citation type="submission" date="2020-09" db="EMBL/GenBank/DDBJ databases">
        <authorList>
            <person name="Sun Q."/>
            <person name="Zhou Y."/>
        </authorList>
    </citation>
    <scope>NUCLEOTIDE SEQUENCE</scope>
    <source>
        <strain evidence="22">CGMCC 1.15762</strain>
    </source>
</reference>
<comment type="catalytic activity">
    <reaction evidence="16 17 19">
        <text>(6S)-NADPHX + ADP = AMP + phosphate + NADPH + H(+)</text>
        <dbReference type="Rhea" id="RHEA:32235"/>
        <dbReference type="ChEBI" id="CHEBI:15378"/>
        <dbReference type="ChEBI" id="CHEBI:43474"/>
        <dbReference type="ChEBI" id="CHEBI:57783"/>
        <dbReference type="ChEBI" id="CHEBI:64076"/>
        <dbReference type="ChEBI" id="CHEBI:456215"/>
        <dbReference type="ChEBI" id="CHEBI:456216"/>
        <dbReference type="EC" id="4.2.1.136"/>
    </reaction>
</comment>
<keyword evidence="6 17" id="KW-0547">Nucleotide-binding</keyword>
<dbReference type="EC" id="4.2.1.136" evidence="19"/>
<dbReference type="GO" id="GO:0110051">
    <property type="term" value="P:metabolite repair"/>
    <property type="evidence" value="ECO:0007669"/>
    <property type="project" value="TreeGrafter"/>
</dbReference>
<evidence type="ECO:0000256" key="1">
    <source>
        <dbReference type="ARBA" id="ARBA00000013"/>
    </source>
</evidence>
<gene>
    <name evidence="17" type="primary">nnrD</name>
    <name evidence="18" type="synonym">nnrE</name>
    <name evidence="22" type="ORF">GCM10011415_01300</name>
</gene>
<evidence type="ECO:0000256" key="8">
    <source>
        <dbReference type="ARBA" id="ARBA00022857"/>
    </source>
</evidence>
<keyword evidence="9 18" id="KW-0630">Potassium</keyword>
<feature type="binding site" evidence="18">
    <location>
        <begin position="62"/>
        <end position="66"/>
    </location>
    <ligand>
        <name>(6S)-NADPHX</name>
        <dbReference type="ChEBI" id="CHEBI:64076"/>
    </ligand>
</feature>
<comment type="cofactor">
    <cofactor evidence="18 19">
        <name>K(+)</name>
        <dbReference type="ChEBI" id="CHEBI:29103"/>
    </cofactor>
    <text evidence="18 19">Binds 1 potassium ion per subunit.</text>
</comment>
<evidence type="ECO:0000313" key="22">
    <source>
        <dbReference type="EMBL" id="GGG59235.1"/>
    </source>
</evidence>
<dbReference type="PROSITE" id="PS51385">
    <property type="entry name" value="YJEF_N"/>
    <property type="match status" value="1"/>
</dbReference>
<dbReference type="PIRSF" id="PIRSF017184">
    <property type="entry name" value="Nnr"/>
    <property type="match status" value="1"/>
</dbReference>
<feature type="binding site" evidence="17">
    <location>
        <position position="471"/>
    </location>
    <ligand>
        <name>AMP</name>
        <dbReference type="ChEBI" id="CHEBI:456215"/>
    </ligand>
</feature>
<evidence type="ECO:0000256" key="16">
    <source>
        <dbReference type="ARBA" id="ARBA00049209"/>
    </source>
</evidence>
<keyword evidence="23" id="KW-1185">Reference proteome</keyword>
<proteinExistence type="inferred from homology"/>
<evidence type="ECO:0000256" key="4">
    <source>
        <dbReference type="ARBA" id="ARBA00009524"/>
    </source>
</evidence>
<dbReference type="EMBL" id="BMJV01000001">
    <property type="protein sequence ID" value="GGG59235.1"/>
    <property type="molecule type" value="Genomic_DNA"/>
</dbReference>
<comment type="similarity">
    <text evidence="4 19">In the C-terminal section; belongs to the NnrD/CARKD family.</text>
</comment>
<dbReference type="InterPro" id="IPR030677">
    <property type="entry name" value="Nnr"/>
</dbReference>
<comment type="catalytic activity">
    <reaction evidence="1 18 19">
        <text>(6R)-NADHX = (6S)-NADHX</text>
        <dbReference type="Rhea" id="RHEA:32215"/>
        <dbReference type="ChEBI" id="CHEBI:64074"/>
        <dbReference type="ChEBI" id="CHEBI:64075"/>
        <dbReference type="EC" id="5.1.99.6"/>
    </reaction>
</comment>
<comment type="similarity">
    <text evidence="18">Belongs to the NnrE/AIBP family.</text>
</comment>
<dbReference type="Gene3D" id="3.40.50.10260">
    <property type="entry name" value="YjeF N-terminal domain"/>
    <property type="match status" value="1"/>
</dbReference>
<evidence type="ECO:0000259" key="21">
    <source>
        <dbReference type="PROSITE" id="PS51385"/>
    </source>
</evidence>
<keyword evidence="7 17" id="KW-0067">ATP-binding</keyword>
<feature type="binding site" evidence="18">
    <location>
        <position position="163"/>
    </location>
    <ligand>
        <name>(6S)-NADPHX</name>
        <dbReference type="ChEBI" id="CHEBI:64076"/>
    </ligand>
</feature>
<evidence type="ECO:0000256" key="17">
    <source>
        <dbReference type="HAMAP-Rule" id="MF_01965"/>
    </source>
</evidence>
<evidence type="ECO:0000256" key="19">
    <source>
        <dbReference type="PIRNR" id="PIRNR017184"/>
    </source>
</evidence>
<evidence type="ECO:0000259" key="20">
    <source>
        <dbReference type="PROSITE" id="PS51383"/>
    </source>
</evidence>
<comment type="cofactor">
    <cofactor evidence="17">
        <name>Mg(2+)</name>
        <dbReference type="ChEBI" id="CHEBI:18420"/>
    </cofactor>
</comment>
<comment type="catalytic activity">
    <reaction evidence="2 18 19">
        <text>(6R)-NADPHX = (6S)-NADPHX</text>
        <dbReference type="Rhea" id="RHEA:32227"/>
        <dbReference type="ChEBI" id="CHEBI:64076"/>
        <dbReference type="ChEBI" id="CHEBI:64077"/>
        <dbReference type="EC" id="5.1.99.6"/>
    </reaction>
</comment>
<dbReference type="HAMAP" id="MF_01966">
    <property type="entry name" value="NADHX_epimerase"/>
    <property type="match status" value="1"/>
</dbReference>
<dbReference type="InterPro" id="IPR017953">
    <property type="entry name" value="Carbohydrate_kinase_pred_CS"/>
</dbReference>
<dbReference type="Pfam" id="PF01256">
    <property type="entry name" value="Carb_kinase"/>
    <property type="match status" value="1"/>
</dbReference>
<dbReference type="NCBIfam" id="TIGR00197">
    <property type="entry name" value="yjeF_nterm"/>
    <property type="match status" value="1"/>
</dbReference>
<keyword evidence="11 18" id="KW-0413">Isomerase</keyword>
<evidence type="ECO:0000256" key="14">
    <source>
        <dbReference type="ARBA" id="ARBA00025153"/>
    </source>
</evidence>
<reference evidence="22" key="1">
    <citation type="journal article" date="2014" name="Int. J. Syst. Evol. Microbiol.">
        <title>Complete genome sequence of Corynebacterium casei LMG S-19264T (=DSM 44701T), isolated from a smear-ripened cheese.</title>
        <authorList>
            <consortium name="US DOE Joint Genome Institute (JGI-PGF)"/>
            <person name="Walter F."/>
            <person name="Albersmeier A."/>
            <person name="Kalinowski J."/>
            <person name="Ruckert C."/>
        </authorList>
    </citation>
    <scope>NUCLEOTIDE SEQUENCE</scope>
    <source>
        <strain evidence="22">CGMCC 1.15762</strain>
    </source>
</reference>
<evidence type="ECO:0000256" key="2">
    <source>
        <dbReference type="ARBA" id="ARBA00000909"/>
    </source>
</evidence>
<feature type="binding site" evidence="17">
    <location>
        <position position="400"/>
    </location>
    <ligand>
        <name>(6S)-NADPHX</name>
        <dbReference type="ChEBI" id="CHEBI:64076"/>
    </ligand>
</feature>
<feature type="binding site" evidence="17">
    <location>
        <position position="287"/>
    </location>
    <ligand>
        <name>(6S)-NADPHX</name>
        <dbReference type="ChEBI" id="CHEBI:64076"/>
    </ligand>
</feature>
<feature type="binding site" evidence="18">
    <location>
        <position position="166"/>
    </location>
    <ligand>
        <name>K(+)</name>
        <dbReference type="ChEBI" id="CHEBI:29103"/>
    </ligand>
</feature>
<comment type="function">
    <text evidence="18">Catalyzes the epimerization of the S- and R-forms of NAD(P)HX, a damaged form of NAD(P)H that is a result of enzymatic or heat-dependent hydration. This is a prerequisite for the S-specific NAD(P)H-hydrate dehydratase to allow the repair of both epimers of NAD(P)HX.</text>
</comment>
<keyword evidence="12 17" id="KW-0456">Lyase</keyword>
<evidence type="ECO:0000256" key="6">
    <source>
        <dbReference type="ARBA" id="ARBA00022741"/>
    </source>
</evidence>